<protein>
    <submittedName>
        <fullName evidence="3">Uncharacterized protein LOC106155521</fullName>
    </submittedName>
</protein>
<reference evidence="3" key="2">
    <citation type="submission" date="2025-08" db="UniProtKB">
        <authorList>
            <consortium name="RefSeq"/>
        </authorList>
    </citation>
    <scope>IDENTIFICATION</scope>
</reference>
<feature type="signal peptide" evidence="1">
    <location>
        <begin position="1"/>
        <end position="17"/>
    </location>
</feature>
<dbReference type="GeneID" id="106155521"/>
<proteinExistence type="predicted"/>
<sequence length="686" mass="77636">MQTILLVLLVGVGLALGAKTTQAPRVITDQSQQNEIDDLKRIVSTLGRQLMMQQLFVEERVRSDGASGLKQIRLQEIGTRPYHAETYVGNSMASLHDHANYDRTVGLGEFIAVLNGVEFRTRHNDYKLRMPSRTSSAYHATEDIPFPGVPPEVTKLSSIQEQINEMKEWFKAWWSQDKSKRDYTKYFKPVLCFLEGAWTYSDGSLEESFESDRHFIDAASWFDLHEKTRFTSYAGRKSNLENFAYLPTTIMEMINGSVPRLAQWNYRILCHPLSKDIPFSRFRLVDDLHNRVARGATMEKQRGTRRARFQLNPSLVLDAWGSSEFSQSPDFLDSLMEEIPGWDNYKGVLNDTLDDDTAWSLNEDKPVNTAYYHRWFNSLKEGAMGINRRHRGFSDNNVFMAQTTQPNVAGLSYTHCHRKVCKTFHQKWTYAIPLEIVYLTPLQSWNPYNLQHKGDYKSTLGKTVYDGPNGTRRNGLMTKAEAFNGINTKAYYITPHAFFDKTGTSPRDPADTTRAAVGVLDRKGVLRAMTASGPRVFLNIPDVGEVRLRWPIAPVHNDGNVIFKELEALKDMVMEQGKYMGLYRTSPVGDGNSTGSVTPMTGNLELVTGPGTKDPPGDHVHTLRINPTDAAALQSGKKVTVRTSTDQGHSHVLRLKYDAAKKTYMINRCDGKPACWDGHPLQLNMT</sequence>
<feature type="chain" id="PRO_5015167934" evidence="1">
    <location>
        <begin position="18"/>
        <end position="686"/>
    </location>
</feature>
<organism evidence="2 3">
    <name type="scientific">Lingula anatina</name>
    <name type="common">Brachiopod</name>
    <name type="synonym">Lingula unguis</name>
    <dbReference type="NCBI Taxonomy" id="7574"/>
    <lineage>
        <taxon>Eukaryota</taxon>
        <taxon>Metazoa</taxon>
        <taxon>Spiralia</taxon>
        <taxon>Lophotrochozoa</taxon>
        <taxon>Brachiopoda</taxon>
        <taxon>Linguliformea</taxon>
        <taxon>Lingulata</taxon>
        <taxon>Lingulida</taxon>
        <taxon>Linguloidea</taxon>
        <taxon>Lingulidae</taxon>
        <taxon>Lingula</taxon>
    </lineage>
</organism>
<dbReference type="InParanoid" id="A0A2R2MR94"/>
<reference evidence="3" key="1">
    <citation type="journal article" date="2015" name="Nat. Commun.">
        <title>The Lingula genome provides insights into brachiopod evolution and the origin of phosphate biomineralization.</title>
        <authorList>
            <person name="Luo Y.J."/>
            <person name="Takeuchi T."/>
            <person name="Koyanagi R."/>
            <person name="Yamada L."/>
            <person name="Kanda M."/>
            <person name="Khalturina M."/>
            <person name="Fujie M."/>
            <person name="Yamasaki S.I."/>
            <person name="Endo K."/>
            <person name="Satoh N."/>
        </authorList>
    </citation>
    <scope>NUCLEOTIDE SEQUENCE</scope>
</reference>
<dbReference type="KEGG" id="lak:106155521"/>
<keyword evidence="1" id="KW-0732">Signal</keyword>
<dbReference type="STRING" id="7574.A0A2R2MR94"/>
<dbReference type="AlphaFoldDB" id="A0A2R2MR94"/>
<accession>A0A2R2MR94</accession>
<dbReference type="Proteomes" id="UP000085678">
    <property type="component" value="Unplaced"/>
</dbReference>
<name>A0A2R2MR94_LINAN</name>
<dbReference type="RefSeq" id="XP_023932771.1">
    <property type="nucleotide sequence ID" value="XM_024077003.1"/>
</dbReference>
<evidence type="ECO:0000313" key="2">
    <source>
        <dbReference type="Proteomes" id="UP000085678"/>
    </source>
</evidence>
<evidence type="ECO:0000313" key="3">
    <source>
        <dbReference type="RefSeq" id="XP_023932771.1"/>
    </source>
</evidence>
<dbReference type="OrthoDB" id="6059742at2759"/>
<keyword evidence="2" id="KW-1185">Reference proteome</keyword>
<evidence type="ECO:0000256" key="1">
    <source>
        <dbReference type="SAM" id="SignalP"/>
    </source>
</evidence>
<gene>
    <name evidence="3" type="primary">LOC106155521</name>
</gene>